<dbReference type="STRING" id="1246995.AFR_28170"/>
<dbReference type="InterPro" id="IPR027417">
    <property type="entry name" value="P-loop_NTPase"/>
</dbReference>
<dbReference type="OrthoDB" id="9255714at2"/>
<dbReference type="RefSeq" id="WP_023560232.1">
    <property type="nucleotide sequence ID" value="NC_022657.1"/>
</dbReference>
<dbReference type="PATRIC" id="fig|1246995.3.peg.5710"/>
<accession>U5W7C3</accession>
<dbReference type="KEGG" id="afs:AFR_28170"/>
<evidence type="ECO:0000313" key="1">
    <source>
        <dbReference type="EMBL" id="AGZ43895.1"/>
    </source>
</evidence>
<dbReference type="eggNOG" id="COG1100">
    <property type="taxonomic scope" value="Bacteria"/>
</dbReference>
<reference evidence="1 2" key="1">
    <citation type="journal article" date="2014" name="J. Biotechnol.">
        <title>Complete genome sequence of the actinobacterium Actinoplanes friuliensis HAG 010964, producer of the lipopeptide antibiotic friulimycin.</title>
        <authorList>
            <person name="Ruckert C."/>
            <person name="Szczepanowski R."/>
            <person name="Albersmeier A."/>
            <person name="Goesmann A."/>
            <person name="Fischer N."/>
            <person name="Steinkamper A."/>
            <person name="Puhler A."/>
            <person name="Biener R."/>
            <person name="Schwartz D."/>
            <person name="Kalinowski J."/>
        </authorList>
    </citation>
    <scope>NUCLEOTIDE SEQUENCE [LARGE SCALE GENOMIC DNA]</scope>
    <source>
        <strain evidence="1 2">DSM 7358</strain>
    </source>
</reference>
<name>U5W7C3_9ACTN</name>
<organism evidence="1 2">
    <name type="scientific">Actinoplanes friuliensis DSM 7358</name>
    <dbReference type="NCBI Taxonomy" id="1246995"/>
    <lineage>
        <taxon>Bacteria</taxon>
        <taxon>Bacillati</taxon>
        <taxon>Actinomycetota</taxon>
        <taxon>Actinomycetes</taxon>
        <taxon>Micromonosporales</taxon>
        <taxon>Micromonosporaceae</taxon>
        <taxon>Actinoplanes</taxon>
    </lineage>
</organism>
<evidence type="ECO:0000313" key="2">
    <source>
        <dbReference type="Proteomes" id="UP000017746"/>
    </source>
</evidence>
<gene>
    <name evidence="1" type="ORF">AFR_28170</name>
</gene>
<dbReference type="SUPFAM" id="SSF52540">
    <property type="entry name" value="P-loop containing nucleoside triphosphate hydrolases"/>
    <property type="match status" value="1"/>
</dbReference>
<dbReference type="HOGENOM" id="CLU_725427_0_0_11"/>
<keyword evidence="2" id="KW-1185">Reference proteome</keyword>
<dbReference type="EMBL" id="CP006272">
    <property type="protein sequence ID" value="AGZ43895.1"/>
    <property type="molecule type" value="Genomic_DNA"/>
</dbReference>
<proteinExistence type="predicted"/>
<sequence length="381" mass="43069">MTPAFKVAVVGPSRVGKTTLLTAILDETKRLLTGTGVVVELDELTARRVRKQRQELRQALREGEFDSAALKGNQDEAYYHVTLQSVADESVQIPFSMLDFPGKWLDPDYLDQVPDGKRKWAECLEHIKSSVMLLVPIDSAVLMEASTPSQRGAVQMLLGFEDVEEVARKWAITRNLEERRDEPAVLVLAPLKCEKYFDDNGGWGRQADELRRRVADWYARMLKIVQDEAPDRDIKIVYAPIDTYGVVELMEAYWPDHGQSHLDFQANYRIRGNPSETSVKAAGAVMQELCQCIVDGWDVAEGRTLSRRRAEYTGLVARDQEAKGFWGTIGYYLGGEASRNQAGQEKTVAEMNMIEQRRQQLHESVAKLAATAYDPRVEQWS</sequence>
<dbReference type="Proteomes" id="UP000017746">
    <property type="component" value="Chromosome"/>
</dbReference>
<dbReference type="AlphaFoldDB" id="U5W7C3"/>
<protein>
    <submittedName>
        <fullName evidence="1">Uncharacterized protein</fullName>
    </submittedName>
</protein>